<comment type="caution">
    <text evidence="1">The sequence shown here is derived from an EMBL/GenBank/DDBJ whole genome shotgun (WGS) entry which is preliminary data.</text>
</comment>
<protein>
    <recommendedName>
        <fullName evidence="3">RHS repeat-associated core domain-containing protein</fullName>
    </recommendedName>
</protein>
<name>A0ABN1KU65_CLOSU</name>
<evidence type="ECO:0000313" key="1">
    <source>
        <dbReference type="EMBL" id="GAA0776071.1"/>
    </source>
</evidence>
<proteinExistence type="predicted"/>
<dbReference type="EMBL" id="BAAACI010000007">
    <property type="protein sequence ID" value="GAA0776071.1"/>
    <property type="molecule type" value="Genomic_DNA"/>
</dbReference>
<evidence type="ECO:0008006" key="3">
    <source>
        <dbReference type="Google" id="ProtNLM"/>
    </source>
</evidence>
<gene>
    <name evidence="1" type="ORF">GCM10008908_28810</name>
</gene>
<sequence>MNIDAIGGDVGALLSHNIFAYCNNNPVTSKDPSGFRPIYTQGEETAAMRKASYKAMEKYGRRKSSNTSTVTNSKGNKLKDTIIGSTPGLLSGTMFSICENFGDDIVLGSMRTKLYGISAKIPVTLGVFDDAFKQLGVVGLGLSIYDNRSYGLGIGLVRSGIDILGFAAAAAFTASGGWVAIGVGLGIGVLTEGAKWGATEIIKKFD</sequence>
<organism evidence="1 2">
    <name type="scientific">Clostridium subterminale</name>
    <dbReference type="NCBI Taxonomy" id="1550"/>
    <lineage>
        <taxon>Bacteria</taxon>
        <taxon>Bacillati</taxon>
        <taxon>Bacillota</taxon>
        <taxon>Clostridia</taxon>
        <taxon>Eubacteriales</taxon>
        <taxon>Clostridiaceae</taxon>
        <taxon>Clostridium</taxon>
    </lineage>
</organism>
<keyword evidence="2" id="KW-1185">Reference proteome</keyword>
<reference evidence="1 2" key="1">
    <citation type="journal article" date="2019" name="Int. J. Syst. Evol. Microbiol.">
        <title>The Global Catalogue of Microorganisms (GCM) 10K type strain sequencing project: providing services to taxonomists for standard genome sequencing and annotation.</title>
        <authorList>
            <consortium name="The Broad Institute Genomics Platform"/>
            <consortium name="The Broad Institute Genome Sequencing Center for Infectious Disease"/>
            <person name="Wu L."/>
            <person name="Ma J."/>
        </authorList>
    </citation>
    <scope>NUCLEOTIDE SEQUENCE [LARGE SCALE GENOMIC DNA]</scope>
    <source>
        <strain evidence="1 2">JCM 1417</strain>
    </source>
</reference>
<dbReference type="Proteomes" id="UP001501047">
    <property type="component" value="Unassembled WGS sequence"/>
</dbReference>
<evidence type="ECO:0000313" key="2">
    <source>
        <dbReference type="Proteomes" id="UP001501047"/>
    </source>
</evidence>
<accession>A0ABN1KU65</accession>